<dbReference type="KEGG" id="halg:HUG10_00145"/>
<dbReference type="GeneID" id="56027196"/>
<dbReference type="RefSeq" id="WP_179167623.1">
    <property type="nucleotide sequence ID" value="NZ_CP058529.1"/>
</dbReference>
<keyword evidence="3" id="KW-1185">Reference proteome</keyword>
<name>A0A7D5GCN7_9EURY</name>
<evidence type="ECO:0000313" key="3">
    <source>
        <dbReference type="Proteomes" id="UP000509750"/>
    </source>
</evidence>
<organism evidence="2 3">
    <name type="scientific">Halorarum halophilum</name>
    <dbReference type="NCBI Taxonomy" id="2743090"/>
    <lineage>
        <taxon>Archaea</taxon>
        <taxon>Methanobacteriati</taxon>
        <taxon>Methanobacteriota</taxon>
        <taxon>Stenosarchaea group</taxon>
        <taxon>Halobacteria</taxon>
        <taxon>Halobacteriales</taxon>
        <taxon>Haloferacaceae</taxon>
        <taxon>Halorarum</taxon>
    </lineage>
</organism>
<evidence type="ECO:0000256" key="1">
    <source>
        <dbReference type="SAM" id="MobiDB-lite"/>
    </source>
</evidence>
<feature type="region of interest" description="Disordered" evidence="1">
    <location>
        <begin position="169"/>
        <end position="214"/>
    </location>
</feature>
<dbReference type="EMBL" id="CP058529">
    <property type="protein sequence ID" value="QLG26048.1"/>
    <property type="molecule type" value="Genomic_DNA"/>
</dbReference>
<sequence>MKSTFNEDESGASLAGPVKELFDVLVSTDALLETIDLDELPDVVEVGELPNLVDLDRLSEAVRERNPDLAFDLSHLERVVHVRELWNAVDLLEFERARRRLEEELEDLPGGGALDGVSGDSKAVSDAREFVSSLLPEAKNAVAEQEAQAKSKNVRAAVIEQHAASERLYESNKTRVRSANRQSAVRDPTKVSSLPSGPLPNSVSTRLSTVPSKVPYSKADALPRIYGHRWRKAESDR</sequence>
<gene>
    <name evidence="2" type="ORF">HUG10_00145</name>
</gene>
<dbReference type="OrthoDB" id="205324at2157"/>
<dbReference type="AlphaFoldDB" id="A0A7D5GCN7"/>
<reference evidence="2 3" key="1">
    <citation type="submission" date="2020-07" db="EMBL/GenBank/DDBJ databases">
        <title>Gai3-2, isolated from salt lake.</title>
        <authorList>
            <person name="Cui H."/>
            <person name="Shi X."/>
        </authorList>
    </citation>
    <scope>NUCLEOTIDE SEQUENCE [LARGE SCALE GENOMIC DNA]</scope>
    <source>
        <strain evidence="2 3">Gai3-2</strain>
    </source>
</reference>
<evidence type="ECO:0000313" key="2">
    <source>
        <dbReference type="EMBL" id="QLG26048.1"/>
    </source>
</evidence>
<accession>A0A7D5GCN7</accession>
<dbReference type="Proteomes" id="UP000509750">
    <property type="component" value="Chromosome"/>
</dbReference>
<feature type="compositionally biased region" description="Polar residues" evidence="1">
    <location>
        <begin position="190"/>
        <end position="211"/>
    </location>
</feature>
<proteinExistence type="predicted"/>
<protein>
    <submittedName>
        <fullName evidence="2">Uncharacterized protein</fullName>
    </submittedName>
</protein>